<reference evidence="1 2" key="1">
    <citation type="submission" date="2023-10" db="EMBL/GenBank/DDBJ databases">
        <title>Niallia locisalis sp.nov. isolated from a salt pond sample.</title>
        <authorList>
            <person name="Li X.-J."/>
            <person name="Dong L."/>
        </authorList>
    </citation>
    <scope>NUCLEOTIDE SEQUENCE [LARGE SCALE GENOMIC DNA]</scope>
    <source>
        <strain evidence="1 2">DSM 29761</strain>
    </source>
</reference>
<dbReference type="Pfam" id="PF11518">
    <property type="entry name" value="DUF3221"/>
    <property type="match status" value="1"/>
</dbReference>
<protein>
    <submittedName>
        <fullName evidence="1">DUF3221 domain-containing protein</fullName>
    </submittedName>
</protein>
<organism evidence="1 2">
    <name type="scientific">Niallia oryzisoli</name>
    <dbReference type="NCBI Taxonomy" id="1737571"/>
    <lineage>
        <taxon>Bacteria</taxon>
        <taxon>Bacillati</taxon>
        <taxon>Bacillota</taxon>
        <taxon>Bacilli</taxon>
        <taxon>Bacillales</taxon>
        <taxon>Bacillaceae</taxon>
        <taxon>Niallia</taxon>
    </lineage>
</organism>
<evidence type="ECO:0000313" key="1">
    <source>
        <dbReference type="EMBL" id="WVX80474.1"/>
    </source>
</evidence>
<dbReference type="RefSeq" id="WP_338449405.1">
    <property type="nucleotide sequence ID" value="NZ_CP137640.1"/>
</dbReference>
<dbReference type="EMBL" id="CP137640">
    <property type="protein sequence ID" value="WVX80474.1"/>
    <property type="molecule type" value="Genomic_DNA"/>
</dbReference>
<dbReference type="InterPro" id="IPR021598">
    <property type="entry name" value="DUF3221"/>
</dbReference>
<dbReference type="Proteomes" id="UP001357223">
    <property type="component" value="Chromosome"/>
</dbReference>
<keyword evidence="2" id="KW-1185">Reference proteome</keyword>
<name>A0ABZ2C9R6_9BACI</name>
<sequence>MIVLTSSYKVEIWIKGGIQESYPAQAGASKIEVID</sequence>
<evidence type="ECO:0000313" key="2">
    <source>
        <dbReference type="Proteomes" id="UP001357223"/>
    </source>
</evidence>
<accession>A0ABZ2C9R6</accession>
<proteinExistence type="predicted"/>
<gene>
    <name evidence="1" type="ORF">R4Z09_25030</name>
</gene>